<reference evidence="5" key="1">
    <citation type="submission" date="2016-07" db="EMBL/GenBank/DDBJ databases">
        <title>Nontailed viruses are major unrecognized killers of bacteria in the ocean.</title>
        <authorList>
            <person name="Kauffman K."/>
            <person name="Hussain F."/>
            <person name="Yang J."/>
            <person name="Arevalo P."/>
            <person name="Brown J."/>
            <person name="Cutler M."/>
            <person name="Kelly L."/>
            <person name="Polz M.F."/>
        </authorList>
    </citation>
    <scope>NUCLEOTIDE SEQUENCE [LARGE SCALE GENOMIC DNA]</scope>
    <source>
        <strain evidence="5">10N.222.48.A2</strain>
    </source>
</reference>
<feature type="transmembrane region" description="Helical" evidence="2">
    <location>
        <begin position="28"/>
        <end position="46"/>
    </location>
</feature>
<organism evidence="3 5">
    <name type="scientific">Vibrio tasmaniensis</name>
    <dbReference type="NCBI Taxonomy" id="212663"/>
    <lineage>
        <taxon>Bacteria</taxon>
        <taxon>Pseudomonadati</taxon>
        <taxon>Pseudomonadota</taxon>
        <taxon>Gammaproteobacteria</taxon>
        <taxon>Vibrionales</taxon>
        <taxon>Vibrionaceae</taxon>
        <taxon>Vibrio</taxon>
    </lineage>
</organism>
<feature type="region of interest" description="Disordered" evidence="1">
    <location>
        <begin position="225"/>
        <end position="258"/>
    </location>
</feature>
<protein>
    <submittedName>
        <fullName evidence="3">Uncharacterized protein</fullName>
    </submittedName>
</protein>
<dbReference type="AlphaFoldDB" id="A0A2N7NN54"/>
<accession>A0A2N7NN54</accession>
<keyword evidence="2" id="KW-0472">Membrane</keyword>
<keyword evidence="2" id="KW-0812">Transmembrane</keyword>
<proteinExistence type="predicted"/>
<feature type="transmembrane region" description="Helical" evidence="2">
    <location>
        <begin position="164"/>
        <end position="182"/>
    </location>
</feature>
<gene>
    <name evidence="3" type="ORF">BCS92_24500</name>
    <name evidence="4" type="ORF">FC057_24920</name>
</gene>
<evidence type="ECO:0000313" key="6">
    <source>
        <dbReference type="Proteomes" id="UP000308018"/>
    </source>
</evidence>
<reference evidence="4 6" key="4">
    <citation type="submission" date="2019-04" db="EMBL/GenBank/DDBJ databases">
        <title>A reverse ecology approach based on a biological definition of microbial populations.</title>
        <authorList>
            <person name="Arevalo P."/>
            <person name="Vaninsberghe D."/>
            <person name="Elsherbini J."/>
            <person name="Gore J."/>
            <person name="Polz M."/>
        </authorList>
    </citation>
    <scope>NUCLEOTIDE SEQUENCE [LARGE SCALE GENOMIC DNA]</scope>
    <source>
        <strain evidence="4 6">10N.222.45.A8</strain>
    </source>
</reference>
<dbReference type="RefSeq" id="WP_102257480.1">
    <property type="nucleotide sequence ID" value="NZ_MDBP01000017.1"/>
</dbReference>
<dbReference type="Proteomes" id="UP000308018">
    <property type="component" value="Unassembled WGS sequence"/>
</dbReference>
<dbReference type="EMBL" id="MDBP01000017">
    <property type="protein sequence ID" value="PMP17630.1"/>
    <property type="molecule type" value="Genomic_DNA"/>
</dbReference>
<evidence type="ECO:0000256" key="2">
    <source>
        <dbReference type="SAM" id="Phobius"/>
    </source>
</evidence>
<reference evidence="3" key="2">
    <citation type="submission" date="2016-07" db="EMBL/GenBank/DDBJ databases">
        <authorList>
            <person name="Wan K."/>
            <person name="Booth B."/>
            <person name="Spirohn K."/>
            <person name="Hao T."/>
            <person name="Hu Y."/>
            <person name="Calderwood M."/>
            <person name="Hill D."/>
            <person name="Mohr S."/>
            <person name="Vidal M."/>
            <person name="Celniker S."/>
            <person name="Perrimon N."/>
        </authorList>
    </citation>
    <scope>NUCLEOTIDE SEQUENCE</scope>
    <source>
        <strain evidence="3">10N.222.48.A2</strain>
    </source>
</reference>
<keyword evidence="2" id="KW-1133">Transmembrane helix</keyword>
<evidence type="ECO:0000313" key="3">
    <source>
        <dbReference type="EMBL" id="PMP17630.1"/>
    </source>
</evidence>
<evidence type="ECO:0000313" key="4">
    <source>
        <dbReference type="EMBL" id="TKG25701.1"/>
    </source>
</evidence>
<sequence>MDKQRLFELYEKLYFHEMEVREKITGRVQVTFALVATGYTILSYMLRMLDFTSNKFAVSTFVICTAVTFLISFGCLYYLIRAFWGNTYNGMPSPKETDVYREELILHRHQIAQYNMDYPQNQQPEVIVDERISEHLYSKFRDCSTHNTAVNDRRSEQVHKSFKWLLFASIPMFIASVTFIIFDLDVFSPRKETSIIDQSVVNALNEIKHEIVIFTDFYKGDQEMPEVEDNYVPPPPAAPQEPDVRPLVENDNLPSAGE</sequence>
<comment type="caution">
    <text evidence="3">The sequence shown here is derived from an EMBL/GenBank/DDBJ whole genome shotgun (WGS) entry which is preliminary data.</text>
</comment>
<dbReference type="Proteomes" id="UP000235579">
    <property type="component" value="Unassembled WGS sequence"/>
</dbReference>
<dbReference type="EMBL" id="SYVV01000095">
    <property type="protein sequence ID" value="TKG25701.1"/>
    <property type="molecule type" value="Genomic_DNA"/>
</dbReference>
<feature type="transmembrane region" description="Helical" evidence="2">
    <location>
        <begin position="58"/>
        <end position="80"/>
    </location>
</feature>
<reference evidence="3" key="3">
    <citation type="journal article" date="2018" name="Nature">
        <title>A major lineage of non-tailed dsDNA viruses as unrecognized killers of marine bacteria.</title>
        <authorList>
            <person name="Kauffman K.M."/>
            <person name="Hussain F.A."/>
            <person name="Yang J."/>
            <person name="Arevalo P."/>
            <person name="Brown J.M."/>
            <person name="Chang W.K."/>
            <person name="VanInsberghe D."/>
            <person name="Elsherbini J."/>
            <person name="Sharma R.S."/>
            <person name="Cutler M.B."/>
            <person name="Kelly L."/>
            <person name="Polz M.F."/>
        </authorList>
    </citation>
    <scope>NUCLEOTIDE SEQUENCE</scope>
    <source>
        <strain evidence="3">10N.222.48.A2</strain>
    </source>
</reference>
<name>A0A2N7NN54_9VIBR</name>
<evidence type="ECO:0000313" key="5">
    <source>
        <dbReference type="Proteomes" id="UP000235579"/>
    </source>
</evidence>
<evidence type="ECO:0000256" key="1">
    <source>
        <dbReference type="SAM" id="MobiDB-lite"/>
    </source>
</evidence>